<sequence length="315" mass="36147">MARAAVARKQVLEKNSIFVRDKERPCSNGFFSKHLKKVYPIGLHRSNSSLSLSSVSLSLSQNSNDSSLTDYSTPLEQKISLALRLITPLERREAPAVSKNVQQQPQQQSNQESTGGELKRCNWVTKNSDEVYVTFHDESWGVPVYDDNQLFELLAMSGMLMDYNWTEIIKRKELFREAFAGFHPNIVAKMGEKEIIEIASNKAIMLAESRVRCIIDNAKCIVKIEREFGSFSSYMWGYVNFKPVINRYKYPRNVPLRTPKAEAISRDLLKRGFRFVGPVIVYSFMQVAGLTIDHMVDCFRYGECVSLAERPWRHI</sequence>
<feature type="compositionally biased region" description="Low complexity" evidence="2">
    <location>
        <begin position="102"/>
        <end position="111"/>
    </location>
</feature>
<dbReference type="PANTHER" id="PTHR31116:SF29">
    <property type="entry name" value="DNA GLYCOSYLASE SUPERFAMILY PROTEIN"/>
    <property type="match status" value="1"/>
</dbReference>
<evidence type="ECO:0000313" key="3">
    <source>
        <dbReference type="EMBL" id="OAY31188.1"/>
    </source>
</evidence>
<feature type="region of interest" description="Disordered" evidence="2">
    <location>
        <begin position="94"/>
        <end position="118"/>
    </location>
</feature>
<dbReference type="OMA" id="RCNWVTK"/>
<keyword evidence="1" id="KW-0479">Metal-binding</keyword>
<gene>
    <name evidence="3" type="ORF">MANES_14G091000v8</name>
</gene>
<dbReference type="InterPro" id="IPR005019">
    <property type="entry name" value="Adenine_glyco"/>
</dbReference>
<protein>
    <submittedName>
        <fullName evidence="3">Uncharacterized protein</fullName>
    </submittedName>
</protein>
<feature type="binding site" evidence="1">
    <location>
        <position position="121"/>
    </location>
    <ligand>
        <name>Zn(2+)</name>
        <dbReference type="ChEBI" id="CHEBI:29105"/>
    </ligand>
</feature>
<evidence type="ECO:0000256" key="2">
    <source>
        <dbReference type="SAM" id="MobiDB-lite"/>
    </source>
</evidence>
<dbReference type="Pfam" id="PF03352">
    <property type="entry name" value="Adenine_glyco"/>
    <property type="match status" value="1"/>
</dbReference>
<feature type="binding site" evidence="1">
    <location>
        <position position="136"/>
    </location>
    <ligand>
        <name>Zn(2+)</name>
        <dbReference type="ChEBI" id="CHEBI:29105"/>
    </ligand>
</feature>
<feature type="binding site" evidence="1">
    <location>
        <position position="294"/>
    </location>
    <ligand>
        <name>Zn(2+)</name>
        <dbReference type="ChEBI" id="CHEBI:29105"/>
    </ligand>
</feature>
<dbReference type="SUPFAM" id="SSF48150">
    <property type="entry name" value="DNA-glycosylase"/>
    <property type="match status" value="1"/>
</dbReference>
<comment type="caution">
    <text evidence="3">The sequence shown here is derived from an EMBL/GenBank/DDBJ whole genome shotgun (WGS) entry which is preliminary data.</text>
</comment>
<dbReference type="GO" id="GO:0006284">
    <property type="term" value="P:base-excision repair"/>
    <property type="evidence" value="ECO:0007669"/>
    <property type="project" value="InterPro"/>
</dbReference>
<dbReference type="Proteomes" id="UP000091857">
    <property type="component" value="Chromosome 14"/>
</dbReference>
<evidence type="ECO:0000256" key="1">
    <source>
        <dbReference type="PIRSR" id="PIRSR605019-1"/>
    </source>
</evidence>
<dbReference type="OrthoDB" id="3941538at2759"/>
<reference evidence="4" key="1">
    <citation type="journal article" date="2016" name="Nat. Biotechnol.">
        <title>Sequencing wild and cultivated cassava and related species reveals extensive interspecific hybridization and genetic diversity.</title>
        <authorList>
            <person name="Bredeson J.V."/>
            <person name="Lyons J.B."/>
            <person name="Prochnik S.E."/>
            <person name="Wu G.A."/>
            <person name="Ha C.M."/>
            <person name="Edsinger-Gonzales E."/>
            <person name="Grimwood J."/>
            <person name="Schmutz J."/>
            <person name="Rabbi I.Y."/>
            <person name="Egesi C."/>
            <person name="Nauluvula P."/>
            <person name="Lebot V."/>
            <person name="Ndunguru J."/>
            <person name="Mkamilo G."/>
            <person name="Bart R.S."/>
            <person name="Setter T.L."/>
            <person name="Gleadow R.M."/>
            <person name="Kulakow P."/>
            <person name="Ferguson M.E."/>
            <person name="Rounsley S."/>
            <person name="Rokhsar D.S."/>
        </authorList>
    </citation>
    <scope>NUCLEOTIDE SEQUENCE [LARGE SCALE GENOMIC DNA]</scope>
    <source>
        <strain evidence="4">cv. AM560-2</strain>
    </source>
</reference>
<proteinExistence type="predicted"/>
<keyword evidence="1" id="KW-0862">Zinc</keyword>
<dbReference type="EMBL" id="CM004400">
    <property type="protein sequence ID" value="OAY31188.1"/>
    <property type="molecule type" value="Genomic_DNA"/>
</dbReference>
<dbReference type="GO" id="GO:0008725">
    <property type="term" value="F:DNA-3-methyladenine glycosylase activity"/>
    <property type="evidence" value="ECO:0007669"/>
    <property type="project" value="InterPro"/>
</dbReference>
<organism evidence="3 4">
    <name type="scientific">Manihot esculenta</name>
    <name type="common">Cassava</name>
    <name type="synonym">Jatropha manihot</name>
    <dbReference type="NCBI Taxonomy" id="3983"/>
    <lineage>
        <taxon>Eukaryota</taxon>
        <taxon>Viridiplantae</taxon>
        <taxon>Streptophyta</taxon>
        <taxon>Embryophyta</taxon>
        <taxon>Tracheophyta</taxon>
        <taxon>Spermatophyta</taxon>
        <taxon>Magnoliopsida</taxon>
        <taxon>eudicotyledons</taxon>
        <taxon>Gunneridae</taxon>
        <taxon>Pentapetalae</taxon>
        <taxon>rosids</taxon>
        <taxon>fabids</taxon>
        <taxon>Malpighiales</taxon>
        <taxon>Euphorbiaceae</taxon>
        <taxon>Crotonoideae</taxon>
        <taxon>Manihoteae</taxon>
        <taxon>Manihot</taxon>
    </lineage>
</organism>
<dbReference type="Gene3D" id="1.10.340.30">
    <property type="entry name" value="Hypothetical protein, domain 2"/>
    <property type="match status" value="1"/>
</dbReference>
<keyword evidence="4" id="KW-1185">Reference proteome</keyword>
<evidence type="ECO:0000313" key="4">
    <source>
        <dbReference type="Proteomes" id="UP000091857"/>
    </source>
</evidence>
<dbReference type="STRING" id="3983.A0A2C9UL53"/>
<accession>A0A2C9UL53</accession>
<dbReference type="AlphaFoldDB" id="A0A2C9UL53"/>
<dbReference type="Gramene" id="Manes.14G091000.1.v8.1">
    <property type="protein sequence ID" value="Manes.14G091000.1.v8.1.CDS"/>
    <property type="gene ID" value="Manes.14G091000.v8.1"/>
</dbReference>
<dbReference type="GO" id="GO:0046872">
    <property type="term" value="F:metal ion binding"/>
    <property type="evidence" value="ECO:0007669"/>
    <property type="project" value="UniProtKB-KW"/>
</dbReference>
<feature type="binding site" evidence="1">
    <location>
        <position position="298"/>
    </location>
    <ligand>
        <name>Zn(2+)</name>
        <dbReference type="ChEBI" id="CHEBI:29105"/>
    </ligand>
</feature>
<dbReference type="InterPro" id="IPR011257">
    <property type="entry name" value="DNA_glycosylase"/>
</dbReference>
<dbReference type="PANTHER" id="PTHR31116">
    <property type="entry name" value="OS04G0501200 PROTEIN"/>
    <property type="match status" value="1"/>
</dbReference>
<name>A0A2C9UL53_MANES</name>